<dbReference type="Proteomes" id="UP000826271">
    <property type="component" value="Unassembled WGS sequence"/>
</dbReference>
<feature type="chain" id="PRO_5043093678" description="Dirigent protein" evidence="4">
    <location>
        <begin position="19"/>
        <end position="206"/>
    </location>
</feature>
<evidence type="ECO:0000256" key="1">
    <source>
        <dbReference type="ARBA" id="ARBA00010746"/>
    </source>
</evidence>
<reference evidence="5" key="1">
    <citation type="submission" date="2019-10" db="EMBL/GenBank/DDBJ databases">
        <authorList>
            <person name="Zhang R."/>
            <person name="Pan Y."/>
            <person name="Wang J."/>
            <person name="Ma R."/>
            <person name="Yu S."/>
        </authorList>
    </citation>
    <scope>NUCLEOTIDE SEQUENCE</scope>
    <source>
        <strain evidence="5">LA-IB0</strain>
        <tissue evidence="5">Leaf</tissue>
    </source>
</reference>
<evidence type="ECO:0000313" key="5">
    <source>
        <dbReference type="EMBL" id="KAG8381012.1"/>
    </source>
</evidence>
<sequence>MGKVCLLFMFYSLAIAMARPYSNINNVISMTSSYPGAEQPNPIEEWFQTLDQAEQKVIKLHFYVQDVVSGEKSTVWKVAESKISSSSPSSFGLVYMADNLLTAGPEASSEIVGRAQGIVGFSDLHDEALYMDVSIVFTEGKYKGSTISILGRNPLYEKERELPIVGGSGVFRMARGVAVTNTVASFDESKSYEVLEYILYISYFEL</sequence>
<keyword evidence="6" id="KW-1185">Reference proteome</keyword>
<comment type="caution">
    <text evidence="5">The sequence shown here is derived from an EMBL/GenBank/DDBJ whole genome shotgun (WGS) entry which is preliminary data.</text>
</comment>
<gene>
    <name evidence="5" type="ORF">BUALT_Bualt06G0076500</name>
</gene>
<keyword evidence="4" id="KW-0052">Apoplast</keyword>
<keyword evidence="4" id="KW-0732">Signal</keyword>
<comment type="function">
    <text evidence="4">Dirigent proteins impart stereoselectivity on the phenoxy radical-coupling reaction, yielding optically active lignans from two molecules of coniferyl alcohol in the biosynthesis of lignans, flavonolignans, and alkaloids and thus plays a central role in plant secondary metabolism.</text>
</comment>
<dbReference type="Gene3D" id="2.40.480.10">
    <property type="entry name" value="Allene oxide cyclase-like"/>
    <property type="match status" value="1"/>
</dbReference>
<dbReference type="InterPro" id="IPR044859">
    <property type="entry name" value="Allene_oxi_cyc_Dirigent"/>
</dbReference>
<evidence type="ECO:0000256" key="3">
    <source>
        <dbReference type="ARBA" id="ARBA00022525"/>
    </source>
</evidence>
<dbReference type="GO" id="GO:0009699">
    <property type="term" value="P:phenylpropanoid biosynthetic process"/>
    <property type="evidence" value="ECO:0007669"/>
    <property type="project" value="UniProtKB-ARBA"/>
</dbReference>
<feature type="signal peptide" evidence="4">
    <location>
        <begin position="1"/>
        <end position="18"/>
    </location>
</feature>
<dbReference type="InterPro" id="IPR004265">
    <property type="entry name" value="Dirigent"/>
</dbReference>
<dbReference type="PANTHER" id="PTHR21495">
    <property type="entry name" value="NUCLEOPORIN-RELATED"/>
    <property type="match status" value="1"/>
</dbReference>
<dbReference type="GO" id="GO:0048046">
    <property type="term" value="C:apoplast"/>
    <property type="evidence" value="ECO:0007669"/>
    <property type="project" value="UniProtKB-SubCell"/>
</dbReference>
<evidence type="ECO:0000256" key="4">
    <source>
        <dbReference type="RuleBase" id="RU363099"/>
    </source>
</evidence>
<proteinExistence type="inferred from homology"/>
<dbReference type="Pfam" id="PF03018">
    <property type="entry name" value="Dirigent"/>
    <property type="match status" value="1"/>
</dbReference>
<organism evidence="5 6">
    <name type="scientific">Buddleja alternifolia</name>
    <dbReference type="NCBI Taxonomy" id="168488"/>
    <lineage>
        <taxon>Eukaryota</taxon>
        <taxon>Viridiplantae</taxon>
        <taxon>Streptophyta</taxon>
        <taxon>Embryophyta</taxon>
        <taxon>Tracheophyta</taxon>
        <taxon>Spermatophyta</taxon>
        <taxon>Magnoliopsida</taxon>
        <taxon>eudicotyledons</taxon>
        <taxon>Gunneridae</taxon>
        <taxon>Pentapetalae</taxon>
        <taxon>asterids</taxon>
        <taxon>lamiids</taxon>
        <taxon>Lamiales</taxon>
        <taxon>Scrophulariaceae</taxon>
        <taxon>Buddlejeae</taxon>
        <taxon>Buddleja</taxon>
    </lineage>
</organism>
<evidence type="ECO:0000256" key="2">
    <source>
        <dbReference type="ARBA" id="ARBA00011738"/>
    </source>
</evidence>
<accession>A0AAV6XK83</accession>
<dbReference type="EMBL" id="WHWC01000006">
    <property type="protein sequence ID" value="KAG8381012.1"/>
    <property type="molecule type" value="Genomic_DNA"/>
</dbReference>
<protein>
    <recommendedName>
        <fullName evidence="4">Dirigent protein</fullName>
    </recommendedName>
</protein>
<evidence type="ECO:0000313" key="6">
    <source>
        <dbReference type="Proteomes" id="UP000826271"/>
    </source>
</evidence>
<name>A0AAV6XK83_9LAMI</name>
<comment type="similarity">
    <text evidence="1 4">Belongs to the plant dirigent protein family.</text>
</comment>
<comment type="subunit">
    <text evidence="2 4">Homodimer.</text>
</comment>
<keyword evidence="3 4" id="KW-0964">Secreted</keyword>
<comment type="subcellular location">
    <subcellularLocation>
        <location evidence="4">Secreted</location>
        <location evidence="4">Extracellular space</location>
        <location evidence="4">Apoplast</location>
    </subcellularLocation>
</comment>
<dbReference type="AlphaFoldDB" id="A0AAV6XK83"/>